<accession>A0AAW9DCN4</accession>
<proteinExistence type="predicted"/>
<dbReference type="EMBL" id="JAUQUR010000007">
    <property type="protein sequence ID" value="MDX4069888.1"/>
    <property type="molecule type" value="Genomic_DNA"/>
</dbReference>
<protein>
    <submittedName>
        <fullName evidence="1">Uncharacterized protein</fullName>
    </submittedName>
</protein>
<reference evidence="1" key="2">
    <citation type="submission" date="2023-07" db="EMBL/GenBank/DDBJ databases">
        <authorList>
            <person name="Zhang M."/>
            <person name="Zhou G."/>
        </authorList>
    </citation>
    <scope>NUCLEOTIDE SEQUENCE</scope>
    <source>
        <strain evidence="1">BJSY19SF1-2</strain>
    </source>
</reference>
<organism evidence="1 2">
    <name type="scientific">Aliarcobacter skirrowii</name>
    <dbReference type="NCBI Taxonomy" id="28200"/>
    <lineage>
        <taxon>Bacteria</taxon>
        <taxon>Pseudomonadati</taxon>
        <taxon>Campylobacterota</taxon>
        <taxon>Epsilonproteobacteria</taxon>
        <taxon>Campylobacterales</taxon>
        <taxon>Arcobacteraceae</taxon>
        <taxon>Aliarcobacter</taxon>
    </lineage>
</organism>
<sequence length="197" mass="23777">MKSADTITSKLFNNLTKNYYKYKVNNNIKDSSRNFFIERILEAENNIYLFGMNFQNYFTKDNSILEAFKKLDKNKKKLNIYIYIPDKNVLKEIENYMIYKKKNIFYLKNRNLLKIINNRFTYLEIKVIVYNKFYKFGASAIDLNTKNSFLHLSKVNRKEYIGNAAFFNFVYNDSNKLLIEFVYKFFKKIEKSGKEIK</sequence>
<gene>
    <name evidence="1" type="ORF">Q6A80_09165</name>
</gene>
<dbReference type="Proteomes" id="UP001283691">
    <property type="component" value="Unassembled WGS sequence"/>
</dbReference>
<name>A0AAW9DCN4_9BACT</name>
<reference evidence="1" key="1">
    <citation type="journal article" date="2023" name="Front. Microbiol.">
        <title>Genomic diversity and taxonomic marker for Arcobacter species.</title>
        <authorList>
            <person name="Zhou G."/>
            <person name="Gu Y."/>
            <person name="Wang H."/>
            <person name="Chen X."/>
            <person name="Zhang X."/>
            <person name="Shao Z."/>
            <person name="Yan X."/>
            <person name="Zhang J."/>
            <person name="Zhang M."/>
        </authorList>
    </citation>
    <scope>NUCLEOTIDE SEQUENCE</scope>
    <source>
        <strain evidence="1">BJSY19SF1-2</strain>
    </source>
</reference>
<evidence type="ECO:0000313" key="2">
    <source>
        <dbReference type="Proteomes" id="UP001283691"/>
    </source>
</evidence>
<dbReference type="AlphaFoldDB" id="A0AAW9DCN4"/>
<evidence type="ECO:0000313" key="1">
    <source>
        <dbReference type="EMBL" id="MDX4069888.1"/>
    </source>
</evidence>
<dbReference type="RefSeq" id="WP_319048414.1">
    <property type="nucleotide sequence ID" value="NZ_JAUQUR010000007.1"/>
</dbReference>
<comment type="caution">
    <text evidence="1">The sequence shown here is derived from an EMBL/GenBank/DDBJ whole genome shotgun (WGS) entry which is preliminary data.</text>
</comment>